<feature type="region of interest" description="Disordered" evidence="1">
    <location>
        <begin position="1"/>
        <end position="492"/>
    </location>
</feature>
<organism evidence="2 3">
    <name type="scientific">Panaeolus cyanescens</name>
    <dbReference type="NCBI Taxonomy" id="181874"/>
    <lineage>
        <taxon>Eukaryota</taxon>
        <taxon>Fungi</taxon>
        <taxon>Dikarya</taxon>
        <taxon>Basidiomycota</taxon>
        <taxon>Agaricomycotina</taxon>
        <taxon>Agaricomycetes</taxon>
        <taxon>Agaricomycetidae</taxon>
        <taxon>Agaricales</taxon>
        <taxon>Agaricineae</taxon>
        <taxon>Galeropsidaceae</taxon>
        <taxon>Panaeolus</taxon>
    </lineage>
</organism>
<dbReference type="OrthoDB" id="3171339at2759"/>
<feature type="compositionally biased region" description="Polar residues" evidence="1">
    <location>
        <begin position="91"/>
        <end position="137"/>
    </location>
</feature>
<evidence type="ECO:0000313" key="2">
    <source>
        <dbReference type="EMBL" id="PPQ81789.1"/>
    </source>
</evidence>
<reference evidence="2 3" key="1">
    <citation type="journal article" date="2018" name="Evol. Lett.">
        <title>Horizontal gene cluster transfer increased hallucinogenic mushroom diversity.</title>
        <authorList>
            <person name="Reynolds H.T."/>
            <person name="Vijayakumar V."/>
            <person name="Gluck-Thaler E."/>
            <person name="Korotkin H.B."/>
            <person name="Matheny P.B."/>
            <person name="Slot J.C."/>
        </authorList>
    </citation>
    <scope>NUCLEOTIDE SEQUENCE [LARGE SCALE GENOMIC DNA]</scope>
    <source>
        <strain evidence="2 3">2629</strain>
    </source>
</reference>
<feature type="compositionally biased region" description="Basic residues" evidence="1">
    <location>
        <begin position="369"/>
        <end position="385"/>
    </location>
</feature>
<evidence type="ECO:0000313" key="3">
    <source>
        <dbReference type="Proteomes" id="UP000284842"/>
    </source>
</evidence>
<feature type="non-terminal residue" evidence="2">
    <location>
        <position position="492"/>
    </location>
</feature>
<feature type="compositionally biased region" description="Basic and acidic residues" evidence="1">
    <location>
        <begin position="8"/>
        <end position="24"/>
    </location>
</feature>
<dbReference type="InParanoid" id="A0A409WTI4"/>
<dbReference type="Proteomes" id="UP000284842">
    <property type="component" value="Unassembled WGS sequence"/>
</dbReference>
<dbReference type="AlphaFoldDB" id="A0A409WTI4"/>
<name>A0A409WTI4_9AGAR</name>
<feature type="compositionally biased region" description="Low complexity" evidence="1">
    <location>
        <begin position="262"/>
        <end position="278"/>
    </location>
</feature>
<comment type="caution">
    <text evidence="2">The sequence shown here is derived from an EMBL/GenBank/DDBJ whole genome shotgun (WGS) entry which is preliminary data.</text>
</comment>
<sequence>MAKKQKGKQKDEKPQSTTAKKDAEPEPIPIPAPVVSHNTAQDEQYEYTTSPPSAAGGWGDNASFTAETWGAPQQQDTWVPQPSDAWEDQHQLPQQLQNNRALETITEISSPIQSTRRQSLAPSATYSADNWDQQQQPVVWGNYHDEGPPEQSRTLTATPGDRSRVGSPPPHPPVSIHDAAMAAHHAQNQKFSTASEAARKFEETKGTYPKSPFSNHHSDLHSHHELSPKPMPAALDIPVRKPLSTASAYAREHTYTHRRRSSAPSPQSSQSPATTTSAWTGPKSFAPTPTSRKPAPIPSDPSWIHTGGNTWSNNMSAKYSSPTANKAPDPWADFRRHDPPPQPQPQPQQAKTAKSTYSHDAWSQQFQQRHNHPQPHHAQHRKHHSYAAPSAASFTAHSLHGRNGVPQHHDKNQNQSWEAWGKHAGDEDDEDDDDYETEDGTYEDYPDDGWGQTAGSRNGHQRGKQNASEEWSQWGQPAKNGWGQQDWNSMKG</sequence>
<feature type="compositionally biased region" description="Acidic residues" evidence="1">
    <location>
        <begin position="426"/>
        <end position="447"/>
    </location>
</feature>
<proteinExistence type="predicted"/>
<feature type="compositionally biased region" description="Polar residues" evidence="1">
    <location>
        <begin position="62"/>
        <end position="80"/>
    </location>
</feature>
<dbReference type="STRING" id="181874.A0A409WTI4"/>
<accession>A0A409WTI4</accession>
<feature type="compositionally biased region" description="Basic and acidic residues" evidence="1">
    <location>
        <begin position="216"/>
        <end position="227"/>
    </location>
</feature>
<dbReference type="EMBL" id="NHTK01005236">
    <property type="protein sequence ID" value="PPQ81789.1"/>
    <property type="molecule type" value="Genomic_DNA"/>
</dbReference>
<feature type="compositionally biased region" description="Polar residues" evidence="1">
    <location>
        <begin position="350"/>
        <end position="368"/>
    </location>
</feature>
<keyword evidence="3" id="KW-1185">Reference proteome</keyword>
<feature type="compositionally biased region" description="Polar residues" evidence="1">
    <location>
        <begin position="482"/>
        <end position="492"/>
    </location>
</feature>
<protein>
    <submittedName>
        <fullName evidence="2">Uncharacterized protein</fullName>
    </submittedName>
</protein>
<feature type="compositionally biased region" description="Polar residues" evidence="1">
    <location>
        <begin position="36"/>
        <end position="52"/>
    </location>
</feature>
<evidence type="ECO:0000256" key="1">
    <source>
        <dbReference type="SAM" id="MobiDB-lite"/>
    </source>
</evidence>
<feature type="compositionally biased region" description="Polar residues" evidence="1">
    <location>
        <begin position="453"/>
        <end position="475"/>
    </location>
</feature>
<feature type="compositionally biased region" description="Polar residues" evidence="1">
    <location>
        <begin position="186"/>
        <end position="195"/>
    </location>
</feature>
<feature type="compositionally biased region" description="Polar residues" evidence="1">
    <location>
        <begin position="307"/>
        <end position="324"/>
    </location>
</feature>
<gene>
    <name evidence="2" type="ORF">CVT24_005437</name>
</gene>